<dbReference type="Proteomes" id="UP000767238">
    <property type="component" value="Unassembled WGS sequence"/>
</dbReference>
<dbReference type="OrthoDB" id="3918149at2759"/>
<reference evidence="2" key="1">
    <citation type="journal article" date="2021" name="J Fungi (Basel)">
        <title>Virulence traits and population genomics of the black yeast Aureobasidium melanogenum.</title>
        <authorList>
            <person name="Cernosa A."/>
            <person name="Sun X."/>
            <person name="Gostincar C."/>
            <person name="Fang C."/>
            <person name="Gunde-Cimerman N."/>
            <person name="Song Z."/>
        </authorList>
    </citation>
    <scope>NUCLEOTIDE SEQUENCE</scope>
    <source>
        <strain evidence="2">EXF-8016</strain>
    </source>
</reference>
<comment type="caution">
    <text evidence="2">The sequence shown here is derived from an EMBL/GenBank/DDBJ whole genome shotgun (WGS) entry which is preliminary data.</text>
</comment>
<proteinExistence type="predicted"/>
<feature type="region of interest" description="Disordered" evidence="1">
    <location>
        <begin position="71"/>
        <end position="98"/>
    </location>
</feature>
<evidence type="ECO:0000256" key="1">
    <source>
        <dbReference type="SAM" id="MobiDB-lite"/>
    </source>
</evidence>
<protein>
    <submittedName>
        <fullName evidence="2">Uncharacterized protein</fullName>
    </submittedName>
</protein>
<evidence type="ECO:0000313" key="3">
    <source>
        <dbReference type="Proteomes" id="UP000767238"/>
    </source>
</evidence>
<gene>
    <name evidence="2" type="ORF">KCV03_g4640</name>
</gene>
<name>A0A9P8K639_AURME</name>
<evidence type="ECO:0000313" key="2">
    <source>
        <dbReference type="EMBL" id="KAH0222352.1"/>
    </source>
</evidence>
<sequence>MCFGERTTFVCPIGECINKHWETKWYAFGADPENGKCAAGNMIGTCSDPWMVYHPEEKVCTECHVRLDAGTPPPPPTTEIWHPQDHHHSEPPIPNYERSETDTAITTGRLTGPMLVARELNRQLPDGGTTVFQRNVLEI</sequence>
<organism evidence="2 3">
    <name type="scientific">Aureobasidium melanogenum</name>
    <name type="common">Aureobasidium pullulans var. melanogenum</name>
    <dbReference type="NCBI Taxonomy" id="46634"/>
    <lineage>
        <taxon>Eukaryota</taxon>
        <taxon>Fungi</taxon>
        <taxon>Dikarya</taxon>
        <taxon>Ascomycota</taxon>
        <taxon>Pezizomycotina</taxon>
        <taxon>Dothideomycetes</taxon>
        <taxon>Dothideomycetidae</taxon>
        <taxon>Dothideales</taxon>
        <taxon>Saccotheciaceae</taxon>
        <taxon>Aureobasidium</taxon>
    </lineage>
</organism>
<dbReference type="EMBL" id="JAHFYH010000028">
    <property type="protein sequence ID" value="KAH0222352.1"/>
    <property type="molecule type" value="Genomic_DNA"/>
</dbReference>
<reference evidence="2" key="2">
    <citation type="submission" date="2021-08" db="EMBL/GenBank/DDBJ databases">
        <authorList>
            <person name="Gostincar C."/>
            <person name="Sun X."/>
            <person name="Song Z."/>
            <person name="Gunde-Cimerman N."/>
        </authorList>
    </citation>
    <scope>NUCLEOTIDE SEQUENCE</scope>
    <source>
        <strain evidence="2">EXF-8016</strain>
    </source>
</reference>
<feature type="non-terminal residue" evidence="2">
    <location>
        <position position="139"/>
    </location>
</feature>
<dbReference type="AlphaFoldDB" id="A0A9P8K639"/>
<accession>A0A9P8K639</accession>